<keyword evidence="2" id="KW-1133">Transmembrane helix</keyword>
<dbReference type="Proteomes" id="UP000095284">
    <property type="component" value="Unplaced"/>
</dbReference>
<evidence type="ECO:0000256" key="3">
    <source>
        <dbReference type="SAM" id="SignalP"/>
    </source>
</evidence>
<feature type="region of interest" description="Disordered" evidence="1">
    <location>
        <begin position="278"/>
        <end position="302"/>
    </location>
</feature>
<dbReference type="Proteomes" id="UP000659654">
    <property type="component" value="Unassembled WGS sequence"/>
</dbReference>
<keyword evidence="6" id="KW-1185">Reference proteome</keyword>
<gene>
    <name evidence="4" type="ORF">BXYJ_LOCUS1024</name>
</gene>
<reference evidence="7" key="1">
    <citation type="submission" date="2016-11" db="UniProtKB">
        <authorList>
            <consortium name="WormBaseParasite"/>
        </authorList>
    </citation>
    <scope>IDENTIFICATION</scope>
</reference>
<dbReference type="WBParaSite" id="BXY_0158900.1">
    <property type="protein sequence ID" value="BXY_0158900.1"/>
    <property type="gene ID" value="BXY_0158900"/>
</dbReference>
<name>A0A1I7RLK4_BURXY</name>
<protein>
    <submittedName>
        <fullName evidence="4">(pine wood nematode) hypothetical protein</fullName>
    </submittedName>
</protein>
<feature type="chain" id="PRO_5035359163" evidence="3">
    <location>
        <begin position="20"/>
        <end position="302"/>
    </location>
</feature>
<accession>A0A1I7RLK4</accession>
<proteinExistence type="predicted"/>
<keyword evidence="2" id="KW-0472">Membrane</keyword>
<dbReference type="Proteomes" id="UP000582659">
    <property type="component" value="Unassembled WGS sequence"/>
</dbReference>
<evidence type="ECO:0000313" key="4">
    <source>
        <dbReference type="EMBL" id="CAD5208788.1"/>
    </source>
</evidence>
<reference evidence="4" key="2">
    <citation type="submission" date="2020-09" db="EMBL/GenBank/DDBJ databases">
        <authorList>
            <person name="Kikuchi T."/>
        </authorList>
    </citation>
    <scope>NUCLEOTIDE SEQUENCE</scope>
    <source>
        <strain evidence="4">Ka4C1</strain>
    </source>
</reference>
<feature type="signal peptide" evidence="3">
    <location>
        <begin position="1"/>
        <end position="19"/>
    </location>
</feature>
<evidence type="ECO:0000256" key="1">
    <source>
        <dbReference type="SAM" id="MobiDB-lite"/>
    </source>
</evidence>
<feature type="transmembrane region" description="Helical" evidence="2">
    <location>
        <begin position="194"/>
        <end position="222"/>
    </location>
</feature>
<evidence type="ECO:0000256" key="2">
    <source>
        <dbReference type="SAM" id="Phobius"/>
    </source>
</evidence>
<dbReference type="SMR" id="A0A1I7RLK4"/>
<dbReference type="EMBL" id="CAJFCV020000001">
    <property type="protein sequence ID" value="CAG9082893.1"/>
    <property type="molecule type" value="Genomic_DNA"/>
</dbReference>
<dbReference type="AlphaFoldDB" id="A0A1I7RLK4"/>
<evidence type="ECO:0000313" key="5">
    <source>
        <dbReference type="Proteomes" id="UP000095284"/>
    </source>
</evidence>
<evidence type="ECO:0000313" key="7">
    <source>
        <dbReference type="WBParaSite" id="BXY_0158900.1"/>
    </source>
</evidence>
<evidence type="ECO:0000313" key="6">
    <source>
        <dbReference type="Proteomes" id="UP000659654"/>
    </source>
</evidence>
<keyword evidence="2" id="KW-0812">Transmembrane</keyword>
<keyword evidence="3" id="KW-0732">Signal</keyword>
<dbReference type="EMBL" id="CAJFDI010000001">
    <property type="protein sequence ID" value="CAD5208788.1"/>
    <property type="molecule type" value="Genomic_DNA"/>
</dbReference>
<organism evidence="5 7">
    <name type="scientific">Bursaphelenchus xylophilus</name>
    <name type="common">Pinewood nematode worm</name>
    <name type="synonym">Aphelenchoides xylophilus</name>
    <dbReference type="NCBI Taxonomy" id="6326"/>
    <lineage>
        <taxon>Eukaryota</taxon>
        <taxon>Metazoa</taxon>
        <taxon>Ecdysozoa</taxon>
        <taxon>Nematoda</taxon>
        <taxon>Chromadorea</taxon>
        <taxon>Rhabditida</taxon>
        <taxon>Tylenchina</taxon>
        <taxon>Tylenchomorpha</taxon>
        <taxon>Aphelenchoidea</taxon>
        <taxon>Aphelenchoididae</taxon>
        <taxon>Bursaphelenchus</taxon>
    </lineage>
</organism>
<sequence length="302" mass="34468">MRSCLLFLIPFFPGFEANGDLINSTVIRWIDLSEGLDFNFTSENTITGLDLFIYVEQTRNYSVVFDSLDMKCKFEIDRIQVDVNSDGVIVIIRSPDLKEDVRQSIRGNQETNIIHLHWDREGLQFLSFPLTQIRLMKHCVLEDVKSINGSITALNVPKAFIDLDYSANDSLIARIREKDKKLESDIDALMSRNITLAIILSAIHLLFLIALVVLIVFTRLLMKHKLKIRWKSIRLDDLYVVVMSAAVEAGISDLPKFEKDAPPSPPKIMINVRKDFEKKKDVAPANPSDKTTPQVTTEKKYN</sequence>